<feature type="transmembrane region" description="Helical" evidence="1">
    <location>
        <begin position="37"/>
        <end position="55"/>
    </location>
</feature>
<dbReference type="AlphaFoldDB" id="A0A173XKQ7"/>
<dbReference type="eggNOG" id="ENOG5030GFU">
    <property type="taxonomic scope" value="Bacteria"/>
</dbReference>
<dbReference type="Proteomes" id="UP000092714">
    <property type="component" value="Unassembled WGS sequence"/>
</dbReference>
<gene>
    <name evidence="2" type="ORF">CP373A1_03935</name>
</gene>
<protein>
    <recommendedName>
        <fullName evidence="4">ATP synthase I chain</fullName>
    </recommendedName>
</protein>
<keyword evidence="1" id="KW-0472">Membrane</keyword>
<feature type="transmembrane region" description="Helical" evidence="1">
    <location>
        <begin position="76"/>
        <end position="102"/>
    </location>
</feature>
<keyword evidence="1" id="KW-0812">Transmembrane</keyword>
<proteinExistence type="predicted"/>
<dbReference type="OrthoDB" id="1910894at2"/>
<reference evidence="2 3" key="1">
    <citation type="submission" date="2016-06" db="EMBL/GenBank/DDBJ databases">
        <authorList>
            <person name="Kjaerup R.B."/>
            <person name="Dalgaard T.S."/>
            <person name="Juul-Madsen H.R."/>
        </authorList>
    </citation>
    <scope>NUCLEOTIDE SEQUENCE [LARGE SCALE GENOMIC DNA]</scope>
    <source>
        <strain evidence="2 3">373-A1</strain>
    </source>
</reference>
<dbReference type="GeneID" id="42774900"/>
<sequence length="118" mass="13431">MSKEMNNLERKITKYDMLVGLFMSLIISLVFSFKPAIVFFLGVIVGMLNYLAISFSTKRWLHKNKILILTTSILRVLLVLIVILPFIHNIILVLSYLVGIILDQGIRLYCTLTVEGSV</sequence>
<evidence type="ECO:0008006" key="4">
    <source>
        <dbReference type="Google" id="ProtNLM"/>
    </source>
</evidence>
<organism evidence="2 3">
    <name type="scientific">Clostridium paraputrificum</name>
    <dbReference type="NCBI Taxonomy" id="29363"/>
    <lineage>
        <taxon>Bacteria</taxon>
        <taxon>Bacillati</taxon>
        <taxon>Bacillota</taxon>
        <taxon>Clostridia</taxon>
        <taxon>Eubacteriales</taxon>
        <taxon>Clostridiaceae</taxon>
        <taxon>Clostridium</taxon>
    </lineage>
</organism>
<dbReference type="EMBL" id="MAPZ01000011">
    <property type="protein sequence ID" value="OBY11553.1"/>
    <property type="molecule type" value="Genomic_DNA"/>
</dbReference>
<evidence type="ECO:0000313" key="3">
    <source>
        <dbReference type="Proteomes" id="UP000092714"/>
    </source>
</evidence>
<feature type="transmembrane region" description="Helical" evidence="1">
    <location>
        <begin position="12"/>
        <end position="31"/>
    </location>
</feature>
<dbReference type="RefSeq" id="WP_027097066.1">
    <property type="nucleotide sequence ID" value="NZ_CABJAZ010000012.1"/>
</dbReference>
<keyword evidence="3" id="KW-1185">Reference proteome</keyword>
<name>A0A173XKQ7_9CLOT</name>
<evidence type="ECO:0000256" key="1">
    <source>
        <dbReference type="SAM" id="Phobius"/>
    </source>
</evidence>
<keyword evidence="1" id="KW-1133">Transmembrane helix</keyword>
<evidence type="ECO:0000313" key="2">
    <source>
        <dbReference type="EMBL" id="OBY11553.1"/>
    </source>
</evidence>
<accession>A0A173XKQ7</accession>
<comment type="caution">
    <text evidence="2">The sequence shown here is derived from an EMBL/GenBank/DDBJ whole genome shotgun (WGS) entry which is preliminary data.</text>
</comment>